<organism evidence="2 3">
    <name type="scientific">Roseateles saccharophilus</name>
    <name type="common">Pseudomonas saccharophila</name>
    <dbReference type="NCBI Taxonomy" id="304"/>
    <lineage>
        <taxon>Bacteria</taxon>
        <taxon>Pseudomonadati</taxon>
        <taxon>Pseudomonadota</taxon>
        <taxon>Betaproteobacteria</taxon>
        <taxon>Burkholderiales</taxon>
        <taxon>Sphaerotilaceae</taxon>
        <taxon>Roseateles</taxon>
    </lineage>
</organism>
<dbReference type="EMBL" id="JAVDXU010000001">
    <property type="protein sequence ID" value="MDR7268083.1"/>
    <property type="molecule type" value="Genomic_DNA"/>
</dbReference>
<sequence>MNTLDSKPAWREPMMWLVVGGPATVVVASFLTLGLALRHPDPPLDIRATTQHAADDVEPADVRAQSGDVPALVARNHAATGVPGAKR</sequence>
<keyword evidence="1" id="KW-1133">Transmembrane helix</keyword>
<keyword evidence="3" id="KW-1185">Reference proteome</keyword>
<comment type="caution">
    <text evidence="2">The sequence shown here is derived from an EMBL/GenBank/DDBJ whole genome shotgun (WGS) entry which is preliminary data.</text>
</comment>
<proteinExistence type="predicted"/>
<evidence type="ECO:0000313" key="3">
    <source>
        <dbReference type="Proteomes" id="UP001180453"/>
    </source>
</evidence>
<dbReference type="Proteomes" id="UP001180453">
    <property type="component" value="Unassembled WGS sequence"/>
</dbReference>
<gene>
    <name evidence="2" type="ORF">J2X20_000712</name>
</gene>
<evidence type="ECO:0000313" key="2">
    <source>
        <dbReference type="EMBL" id="MDR7268083.1"/>
    </source>
</evidence>
<accession>A0ABU1YGV8</accession>
<evidence type="ECO:0008006" key="4">
    <source>
        <dbReference type="Google" id="ProtNLM"/>
    </source>
</evidence>
<dbReference type="RefSeq" id="WP_310260961.1">
    <property type="nucleotide sequence ID" value="NZ_JAVDXU010000001.1"/>
</dbReference>
<evidence type="ECO:0000256" key="1">
    <source>
        <dbReference type="SAM" id="Phobius"/>
    </source>
</evidence>
<reference evidence="2 3" key="1">
    <citation type="submission" date="2023-07" db="EMBL/GenBank/DDBJ databases">
        <title>Sorghum-associated microbial communities from plants grown in Nebraska, USA.</title>
        <authorList>
            <person name="Schachtman D."/>
        </authorList>
    </citation>
    <scope>NUCLEOTIDE SEQUENCE [LARGE SCALE GENOMIC DNA]</scope>
    <source>
        <strain evidence="2 3">BE314</strain>
    </source>
</reference>
<name>A0ABU1YGV8_ROSSA</name>
<feature type="transmembrane region" description="Helical" evidence="1">
    <location>
        <begin position="14"/>
        <end position="37"/>
    </location>
</feature>
<protein>
    <recommendedName>
        <fullName evidence="4">Nitrogen fixation protein FixH</fullName>
    </recommendedName>
</protein>
<keyword evidence="1" id="KW-0812">Transmembrane</keyword>
<keyword evidence="1" id="KW-0472">Membrane</keyword>